<dbReference type="EMBL" id="FJ529692">
    <property type="protein sequence ID" value="ACM91056.1"/>
    <property type="molecule type" value="Genomic_DNA"/>
</dbReference>
<evidence type="ECO:0000313" key="2">
    <source>
        <dbReference type="EMBL" id="ACM91056.1"/>
    </source>
</evidence>
<dbReference type="AlphaFoldDB" id="C0K026"/>
<keyword evidence="1" id="KW-1133">Transmembrane helix</keyword>
<sequence length="261" mass="27586">MELNFNSVETIPSLNASAAFQVDSGKVFKEDTDIVPVIVDDTLSYVPWGGDNALPYNILELIESDETLSTCQMFNAEVCYGSGLEYNTDECGPAVKAAGYNAKEKVAKVKDEANRKLFAMQVIQAVAQTATAALNAYSSAGAIPVVGYVIAPIAAAMAVAAGMMQVAAIKKQQQASQAQGYAEGGFTRPGRVDEVAGVVHAGEWVASQRLLASPVARPLIEALDYAQRTNTIGSLRQTDVSRTITAPAVLAQSQTPIRLLA</sequence>
<organism evidence="2">
    <name type="scientific">uncultured bacterium 34R1</name>
    <dbReference type="NCBI Taxonomy" id="581113"/>
    <lineage>
        <taxon>Bacteria</taxon>
        <taxon>environmental samples</taxon>
    </lineage>
</organism>
<feature type="transmembrane region" description="Helical" evidence="1">
    <location>
        <begin position="143"/>
        <end position="164"/>
    </location>
</feature>
<keyword evidence="1" id="KW-0472">Membrane</keyword>
<proteinExistence type="predicted"/>
<name>C0K026_9BACT</name>
<accession>C0K026</accession>
<evidence type="ECO:0000256" key="1">
    <source>
        <dbReference type="SAM" id="Phobius"/>
    </source>
</evidence>
<reference evidence="2" key="1">
    <citation type="submission" date="2008-11" db="EMBL/GenBank/DDBJ databases">
        <title>Isolation and characterization of a fructose-1,6-bisphosphatase in Bacteroides sp. from a rumen metagenomic library.</title>
        <authorList>
            <person name="Wang J."/>
            <person name="Liu K."/>
            <person name="Zhao S."/>
            <person name="Bu D."/>
            <person name="Li D."/>
            <person name="Yu P."/>
            <person name="Wei H."/>
            <person name="Zhou L."/>
        </authorList>
    </citation>
    <scope>NUCLEOTIDE SEQUENCE</scope>
</reference>
<keyword evidence="1" id="KW-0812">Transmembrane</keyword>
<protein>
    <submittedName>
        <fullName evidence="2">Uncharacterized protein</fullName>
    </submittedName>
</protein>